<keyword evidence="1" id="KW-0732">Signal</keyword>
<name>A0ABW3QNV5_9BACT</name>
<reference evidence="3" key="1">
    <citation type="journal article" date="2019" name="Int. J. Syst. Evol. Microbiol.">
        <title>The Global Catalogue of Microorganisms (GCM) 10K type strain sequencing project: providing services to taxonomists for standard genome sequencing and annotation.</title>
        <authorList>
            <consortium name="The Broad Institute Genomics Platform"/>
            <consortium name="The Broad Institute Genome Sequencing Center for Infectious Disease"/>
            <person name="Wu L."/>
            <person name="Ma J."/>
        </authorList>
    </citation>
    <scope>NUCLEOTIDE SEQUENCE [LARGE SCALE GENOMIC DNA]</scope>
    <source>
        <strain evidence="3">CCUG 55608</strain>
    </source>
</reference>
<dbReference type="PROSITE" id="PS51257">
    <property type="entry name" value="PROKAR_LIPOPROTEIN"/>
    <property type="match status" value="1"/>
</dbReference>
<proteinExistence type="predicted"/>
<dbReference type="Proteomes" id="UP001597116">
    <property type="component" value="Unassembled WGS sequence"/>
</dbReference>
<dbReference type="InterPro" id="IPR013320">
    <property type="entry name" value="ConA-like_dom_sf"/>
</dbReference>
<evidence type="ECO:0000256" key="1">
    <source>
        <dbReference type="SAM" id="SignalP"/>
    </source>
</evidence>
<comment type="caution">
    <text evidence="2">The sequence shown here is derived from an EMBL/GenBank/DDBJ whole genome shotgun (WGS) entry which is preliminary data.</text>
</comment>
<dbReference type="SUPFAM" id="SSF49899">
    <property type="entry name" value="Concanavalin A-like lectins/glucanases"/>
    <property type="match status" value="1"/>
</dbReference>
<dbReference type="Gene3D" id="2.60.120.200">
    <property type="match status" value="1"/>
</dbReference>
<feature type="chain" id="PRO_5046165200" evidence="1">
    <location>
        <begin position="26"/>
        <end position="356"/>
    </location>
</feature>
<protein>
    <submittedName>
        <fullName evidence="2">LamG domain-containing protein</fullName>
    </submittedName>
</protein>
<feature type="signal peptide" evidence="1">
    <location>
        <begin position="1"/>
        <end position="25"/>
    </location>
</feature>
<gene>
    <name evidence="2" type="ORF">ACFQ4C_27115</name>
</gene>
<evidence type="ECO:0000313" key="3">
    <source>
        <dbReference type="Proteomes" id="UP001597116"/>
    </source>
</evidence>
<organism evidence="2 3">
    <name type="scientific">Larkinella insperata</name>
    <dbReference type="NCBI Taxonomy" id="332158"/>
    <lineage>
        <taxon>Bacteria</taxon>
        <taxon>Pseudomonadati</taxon>
        <taxon>Bacteroidota</taxon>
        <taxon>Cytophagia</taxon>
        <taxon>Cytophagales</taxon>
        <taxon>Spirosomataceae</taxon>
        <taxon>Larkinella</taxon>
    </lineage>
</organism>
<sequence>MKKTPFAIRKLFWGLAALLMVLTFAQSCKTDNDEPSAPSVDKAKLKARLDSTSAVYDAAVEGTAVGQYEAGSKATFKTAIDNARTVNNDAATTQTAVNNAYVNLGQAWTTFLSKQVQEIAPANLVAYYKFDGNANDASGKNNNGTIKTGSAIWGAGTVTPTKDRFGADAKAYHFDKGGNIEVPYNSSLNPAKEIAISMWVKSDSIRPSNYLLSLNRWNGFKVQLQEANKVFFTVKTTAGPKDKDDETVTLDKGKWYHIAVTYKSGDMSFYIDGTLIKSWPDVTGDLAAVKNTINMTIGQDLPTNLYNNSEKDDADGNNFYGPWGGFFTGDMDDIRIYNVALSSTQVKSIYTAEKGQ</sequence>
<dbReference type="RefSeq" id="WP_265993896.1">
    <property type="nucleotide sequence ID" value="NZ_CP110973.1"/>
</dbReference>
<dbReference type="EMBL" id="JBHTLP010000023">
    <property type="protein sequence ID" value="MFD1144830.1"/>
    <property type="molecule type" value="Genomic_DNA"/>
</dbReference>
<accession>A0ABW3QNV5</accession>
<dbReference type="Pfam" id="PF13385">
    <property type="entry name" value="Laminin_G_3"/>
    <property type="match status" value="1"/>
</dbReference>
<keyword evidence="3" id="KW-1185">Reference proteome</keyword>
<evidence type="ECO:0000313" key="2">
    <source>
        <dbReference type="EMBL" id="MFD1144830.1"/>
    </source>
</evidence>
<dbReference type="Gene3D" id="1.20.1270.90">
    <property type="entry name" value="AF1782-like"/>
    <property type="match status" value="1"/>
</dbReference>